<organism evidence="2 3">
    <name type="scientific">Exophiala oligosperma</name>
    <dbReference type="NCBI Taxonomy" id="215243"/>
    <lineage>
        <taxon>Eukaryota</taxon>
        <taxon>Fungi</taxon>
        <taxon>Dikarya</taxon>
        <taxon>Ascomycota</taxon>
        <taxon>Pezizomycotina</taxon>
        <taxon>Eurotiomycetes</taxon>
        <taxon>Chaetothyriomycetidae</taxon>
        <taxon>Chaetothyriales</taxon>
        <taxon>Herpotrichiellaceae</taxon>
        <taxon>Exophiala</taxon>
    </lineage>
</organism>
<protein>
    <recommendedName>
        <fullName evidence="1">CMP/dCMP-type deaminase domain-containing protein</fullName>
    </recommendedName>
</protein>
<evidence type="ECO:0000313" key="2">
    <source>
        <dbReference type="EMBL" id="KIW46248.1"/>
    </source>
</evidence>
<dbReference type="GO" id="GO:0003824">
    <property type="term" value="F:catalytic activity"/>
    <property type="evidence" value="ECO:0007669"/>
    <property type="project" value="InterPro"/>
</dbReference>
<evidence type="ECO:0000259" key="1">
    <source>
        <dbReference type="PROSITE" id="PS51747"/>
    </source>
</evidence>
<dbReference type="GO" id="GO:0006139">
    <property type="term" value="P:nucleobase-containing compound metabolic process"/>
    <property type="evidence" value="ECO:0007669"/>
    <property type="project" value="UniProtKB-ARBA"/>
</dbReference>
<accession>A0A0D2DT36</accession>
<dbReference type="SUPFAM" id="SSF53927">
    <property type="entry name" value="Cytidine deaminase-like"/>
    <property type="match status" value="1"/>
</dbReference>
<reference evidence="2 3" key="1">
    <citation type="submission" date="2015-01" db="EMBL/GenBank/DDBJ databases">
        <title>The Genome Sequence of Exophiala oligosperma CBS72588.</title>
        <authorList>
            <consortium name="The Broad Institute Genomics Platform"/>
            <person name="Cuomo C."/>
            <person name="de Hoog S."/>
            <person name="Gorbushina A."/>
            <person name="Stielow B."/>
            <person name="Teixiera M."/>
            <person name="Abouelleil A."/>
            <person name="Chapman S.B."/>
            <person name="Priest M."/>
            <person name="Young S.K."/>
            <person name="Wortman J."/>
            <person name="Nusbaum C."/>
            <person name="Birren B."/>
        </authorList>
    </citation>
    <scope>NUCLEOTIDE SEQUENCE [LARGE SCALE GENOMIC DNA]</scope>
    <source>
        <strain evidence="2 3">CBS 72588</strain>
    </source>
</reference>
<evidence type="ECO:0000313" key="3">
    <source>
        <dbReference type="Proteomes" id="UP000053342"/>
    </source>
</evidence>
<dbReference type="GeneID" id="27354003"/>
<sequence>MASSNRCPLTEAQIDKALKTCLEVQVDATANHGKRPFAALLVGTDNTTIPMTHFSVSHFQHAESEIARLAGIHFTQDYLEKCTLVSTWEPCAMCTGTAYWSNIGRILYAASEANLKRLTGDNNQENMTMSLPCRDVVKSGQKDIGLIGPVARWEEKVLRESERWWDTHRREVRDAH</sequence>
<feature type="domain" description="CMP/dCMP-type deaminase" evidence="1">
    <location>
        <begin position="12"/>
        <end position="126"/>
    </location>
</feature>
<dbReference type="OrthoDB" id="408702at2759"/>
<dbReference type="PROSITE" id="PS51747">
    <property type="entry name" value="CYT_DCMP_DEAMINASES_2"/>
    <property type="match status" value="1"/>
</dbReference>
<dbReference type="InterPro" id="IPR002125">
    <property type="entry name" value="CMP_dCMP_dom"/>
</dbReference>
<keyword evidence="3" id="KW-1185">Reference proteome</keyword>
<dbReference type="EMBL" id="KN847333">
    <property type="protein sequence ID" value="KIW46248.1"/>
    <property type="molecule type" value="Genomic_DNA"/>
</dbReference>
<dbReference type="VEuPathDB" id="FungiDB:PV06_01929"/>
<dbReference type="Gene3D" id="3.40.140.10">
    <property type="entry name" value="Cytidine Deaminase, domain 2"/>
    <property type="match status" value="1"/>
</dbReference>
<gene>
    <name evidence="2" type="ORF">PV06_01929</name>
</gene>
<proteinExistence type="predicted"/>
<dbReference type="AlphaFoldDB" id="A0A0D2DT36"/>
<dbReference type="Pfam" id="PF00383">
    <property type="entry name" value="dCMP_cyt_deam_1"/>
    <property type="match status" value="1"/>
</dbReference>
<dbReference type="CDD" id="cd01285">
    <property type="entry name" value="nucleoside_deaminase"/>
    <property type="match status" value="1"/>
</dbReference>
<dbReference type="STRING" id="215243.A0A0D2DT36"/>
<dbReference type="InterPro" id="IPR016193">
    <property type="entry name" value="Cytidine_deaminase-like"/>
</dbReference>
<dbReference type="Proteomes" id="UP000053342">
    <property type="component" value="Unassembled WGS sequence"/>
</dbReference>
<name>A0A0D2DT36_9EURO</name>
<dbReference type="RefSeq" id="XP_016266464.1">
    <property type="nucleotide sequence ID" value="XM_016402567.1"/>
</dbReference>
<dbReference type="HOGENOM" id="CLU_025810_5_1_1"/>